<evidence type="ECO:0000313" key="2">
    <source>
        <dbReference type="Proteomes" id="UP000798662"/>
    </source>
</evidence>
<organism evidence="1 2">
    <name type="scientific">Pyropia yezoensis</name>
    <name type="common">Susabi-nori</name>
    <name type="synonym">Porphyra yezoensis</name>
    <dbReference type="NCBI Taxonomy" id="2788"/>
    <lineage>
        <taxon>Eukaryota</taxon>
        <taxon>Rhodophyta</taxon>
        <taxon>Bangiophyceae</taxon>
        <taxon>Bangiales</taxon>
        <taxon>Bangiaceae</taxon>
        <taxon>Pyropia</taxon>
    </lineage>
</organism>
<evidence type="ECO:0000313" key="1">
    <source>
        <dbReference type="EMBL" id="KAK1868752.1"/>
    </source>
</evidence>
<dbReference type="Proteomes" id="UP000798662">
    <property type="component" value="Chromosome 3"/>
</dbReference>
<gene>
    <name evidence="1" type="ORF">I4F81_011235</name>
</gene>
<keyword evidence="2" id="KW-1185">Reference proteome</keyword>
<accession>A0ACC3CG59</accession>
<comment type="caution">
    <text evidence="1">The sequence shown here is derived from an EMBL/GenBank/DDBJ whole genome shotgun (WGS) entry which is preliminary data.</text>
</comment>
<name>A0ACC3CG59_PYRYE</name>
<sequence length="209" mass="23409">MQLQADAQDFASCKLYGTSLVWTVLYKRVFSLVTFTKANVASCIAPGCRRFRGRCGHVKISRPLNAEWKLNEVDSTTELRSSVGPSSAVKPSGQQPKFLVSEEEDMGIERLPSDTQRAKTDPALERVARRVMRNMLPCPGELHDGDVWVRTADWRRIYADNATRVDDQRRADLKAMGQLMSLSNDLGHTRDMQLPLVEAYCGSCGLTRS</sequence>
<proteinExistence type="predicted"/>
<protein>
    <submittedName>
        <fullName evidence="1">Uncharacterized protein</fullName>
    </submittedName>
</protein>
<dbReference type="EMBL" id="CM020620">
    <property type="protein sequence ID" value="KAK1868752.1"/>
    <property type="molecule type" value="Genomic_DNA"/>
</dbReference>
<reference evidence="1" key="1">
    <citation type="submission" date="2019-11" db="EMBL/GenBank/DDBJ databases">
        <title>Nori genome reveals adaptations in red seaweeds to the harsh intertidal environment.</title>
        <authorList>
            <person name="Wang D."/>
            <person name="Mao Y."/>
        </authorList>
    </citation>
    <scope>NUCLEOTIDE SEQUENCE</scope>
    <source>
        <tissue evidence="1">Gametophyte</tissue>
    </source>
</reference>